<dbReference type="Proteomes" id="UP001152747">
    <property type="component" value="Unassembled WGS sequence"/>
</dbReference>
<proteinExistence type="inferred from homology"/>
<dbReference type="GO" id="GO:0016020">
    <property type="term" value="C:membrane"/>
    <property type="evidence" value="ECO:0007669"/>
    <property type="project" value="UniProtKB-SubCell"/>
</dbReference>
<evidence type="ECO:0000256" key="4">
    <source>
        <dbReference type="ARBA" id="ARBA00022989"/>
    </source>
</evidence>
<dbReference type="EMBL" id="CANHGI010000005">
    <property type="protein sequence ID" value="CAI5450091.1"/>
    <property type="molecule type" value="Genomic_DNA"/>
</dbReference>
<sequence>MCESEATSNLRFMTIINTSVVAEKNLTEIFHWALKIEIGVLFFSWIEFLYLFYLFLFIRAMHFNLNFLFMVYGGQYFCSMVARIFILYYQLGYENLKDWLILSNYVRTIALVIAFNVLPIFMFERCVATFLVKNYEKSIKFHVPVIILLIFFPFCGISGFAYIQCWIPLTLLIAGFFVINITGYLGINSIRDFNVKRHRKFNTVTRKSSPYVLSERFQLAENIKMLDILKKVQISILFFNVASTSILLMDYFRIDPIILYTSYMIYNYFLALYAITVPIILHASLPEWKKETKRLILKIRGKNAVGVCPRNTFGKQMIYTNPKEEADIYFTQFDSVLNKV</sequence>
<evidence type="ECO:0000256" key="1">
    <source>
        <dbReference type="ARBA" id="ARBA00004141"/>
    </source>
</evidence>
<keyword evidence="8" id="KW-1185">Reference proteome</keyword>
<dbReference type="GO" id="GO:0007606">
    <property type="term" value="P:sensory perception of chemical stimulus"/>
    <property type="evidence" value="ECO:0007669"/>
    <property type="project" value="InterPro"/>
</dbReference>
<dbReference type="AlphaFoldDB" id="A0A9P1ISS6"/>
<comment type="caution">
    <text evidence="7">The sequence shown here is derived from an EMBL/GenBank/DDBJ whole genome shotgun (WGS) entry which is preliminary data.</text>
</comment>
<evidence type="ECO:0000313" key="7">
    <source>
        <dbReference type="EMBL" id="CAI5450091.1"/>
    </source>
</evidence>
<name>A0A9P1ISS6_9PELO</name>
<keyword evidence="3 6" id="KW-0812">Transmembrane</keyword>
<evidence type="ECO:0000313" key="8">
    <source>
        <dbReference type="Proteomes" id="UP001152747"/>
    </source>
</evidence>
<accession>A0A9P1ISS6</accession>
<gene>
    <name evidence="7" type="ORF">CAMP_LOCUS12728</name>
</gene>
<dbReference type="PANTHER" id="PTHR23128:SF139">
    <property type="entry name" value="SERPENTINE RECEPTOR CLASS EPSILON-1-RELATED"/>
    <property type="match status" value="1"/>
</dbReference>
<protein>
    <submittedName>
        <fullName evidence="7">Uncharacterized protein</fullName>
    </submittedName>
</protein>
<comment type="subcellular location">
    <subcellularLocation>
        <location evidence="1">Membrane</location>
        <topology evidence="1">Multi-pass membrane protein</topology>
    </subcellularLocation>
</comment>
<feature type="transmembrane region" description="Helical" evidence="6">
    <location>
        <begin position="265"/>
        <end position="285"/>
    </location>
</feature>
<evidence type="ECO:0000256" key="3">
    <source>
        <dbReference type="ARBA" id="ARBA00022692"/>
    </source>
</evidence>
<dbReference type="PANTHER" id="PTHR23128">
    <property type="entry name" value="SERPENTINE RECEPTOR, CLASS E (EPSILON)-RELATED"/>
    <property type="match status" value="1"/>
</dbReference>
<keyword evidence="5 6" id="KW-0472">Membrane</keyword>
<dbReference type="Pfam" id="PF03125">
    <property type="entry name" value="Sre"/>
    <property type="match status" value="1"/>
</dbReference>
<reference evidence="7" key="1">
    <citation type="submission" date="2022-11" db="EMBL/GenBank/DDBJ databases">
        <authorList>
            <person name="Kikuchi T."/>
        </authorList>
    </citation>
    <scope>NUCLEOTIDE SEQUENCE</scope>
    <source>
        <strain evidence="7">PS1010</strain>
    </source>
</reference>
<feature type="transmembrane region" description="Helical" evidence="6">
    <location>
        <begin position="65"/>
        <end position="89"/>
    </location>
</feature>
<feature type="transmembrane region" description="Helical" evidence="6">
    <location>
        <begin position="143"/>
        <end position="163"/>
    </location>
</feature>
<feature type="transmembrane region" description="Helical" evidence="6">
    <location>
        <begin position="109"/>
        <end position="131"/>
    </location>
</feature>
<dbReference type="OrthoDB" id="5819751at2759"/>
<feature type="transmembrane region" description="Helical" evidence="6">
    <location>
        <begin position="169"/>
        <end position="190"/>
    </location>
</feature>
<organism evidence="7 8">
    <name type="scientific">Caenorhabditis angaria</name>
    <dbReference type="NCBI Taxonomy" id="860376"/>
    <lineage>
        <taxon>Eukaryota</taxon>
        <taxon>Metazoa</taxon>
        <taxon>Ecdysozoa</taxon>
        <taxon>Nematoda</taxon>
        <taxon>Chromadorea</taxon>
        <taxon>Rhabditida</taxon>
        <taxon>Rhabditina</taxon>
        <taxon>Rhabditomorpha</taxon>
        <taxon>Rhabditoidea</taxon>
        <taxon>Rhabditidae</taxon>
        <taxon>Peloderinae</taxon>
        <taxon>Caenorhabditis</taxon>
    </lineage>
</organism>
<keyword evidence="4 6" id="KW-1133">Transmembrane helix</keyword>
<feature type="transmembrane region" description="Helical" evidence="6">
    <location>
        <begin position="38"/>
        <end position="58"/>
    </location>
</feature>
<evidence type="ECO:0000256" key="2">
    <source>
        <dbReference type="ARBA" id="ARBA00006803"/>
    </source>
</evidence>
<comment type="similarity">
    <text evidence="2">Belongs to the nematode receptor-like protein sre family.</text>
</comment>
<feature type="transmembrane region" description="Helical" evidence="6">
    <location>
        <begin position="234"/>
        <end position="253"/>
    </location>
</feature>
<dbReference type="InterPro" id="IPR004151">
    <property type="entry name" value="7TM_GPCR_serpentine_rcpt_Sre"/>
</dbReference>
<evidence type="ECO:0000256" key="5">
    <source>
        <dbReference type="ARBA" id="ARBA00023136"/>
    </source>
</evidence>
<evidence type="ECO:0000256" key="6">
    <source>
        <dbReference type="SAM" id="Phobius"/>
    </source>
</evidence>